<evidence type="ECO:0000259" key="4">
    <source>
        <dbReference type="Pfam" id="PF10193"/>
    </source>
</evidence>
<comment type="caution">
    <text evidence="5">The sequence shown here is derived from an EMBL/GenBank/DDBJ whole genome shotgun (WGS) entry which is preliminary data.</text>
</comment>
<dbReference type="AlphaFoldDB" id="A0A7I8W8C7"/>
<dbReference type="PANTHER" id="PTHR15830:SF10">
    <property type="entry name" value="TELOMERE LENGTH REGULATION PROTEIN TEL2 HOMOLOG"/>
    <property type="match status" value="1"/>
</dbReference>
<gene>
    <name evidence="5" type="ORF">DGYR_LOCUS11877</name>
</gene>
<comment type="similarity">
    <text evidence="1">Belongs to the TEL2 family.</text>
</comment>
<dbReference type="Proteomes" id="UP000549394">
    <property type="component" value="Unassembled WGS sequence"/>
</dbReference>
<dbReference type="InterPro" id="IPR038528">
    <property type="entry name" value="TEL2_C_sf"/>
</dbReference>
<evidence type="ECO:0000256" key="2">
    <source>
        <dbReference type="SAM" id="Coils"/>
    </source>
</evidence>
<dbReference type="PANTHER" id="PTHR15830">
    <property type="entry name" value="TELOMERE LENGTH REGULATION PROTEIN TEL2 FAMILY MEMBER"/>
    <property type="match status" value="1"/>
</dbReference>
<dbReference type="GO" id="GO:0005829">
    <property type="term" value="C:cytosol"/>
    <property type="evidence" value="ECO:0007669"/>
    <property type="project" value="TreeGrafter"/>
</dbReference>
<name>A0A7I8W8C7_9ANNE</name>
<dbReference type="InterPro" id="IPR019337">
    <property type="entry name" value="Telomere_length_regulation_dom"/>
</dbReference>
<evidence type="ECO:0000256" key="3">
    <source>
        <dbReference type="SAM" id="MobiDB-lite"/>
    </source>
</evidence>
<dbReference type="GO" id="GO:0042162">
    <property type="term" value="F:telomeric DNA binding"/>
    <property type="evidence" value="ECO:0007669"/>
    <property type="project" value="TreeGrafter"/>
</dbReference>
<feature type="domain" description="Telomere length regulation protein conserved" evidence="4">
    <location>
        <begin position="468"/>
        <end position="574"/>
    </location>
</feature>
<evidence type="ECO:0000313" key="6">
    <source>
        <dbReference type="Proteomes" id="UP000549394"/>
    </source>
</evidence>
<dbReference type="Pfam" id="PF10193">
    <property type="entry name" value="Telomere_reg-2"/>
    <property type="match status" value="1"/>
</dbReference>
<dbReference type="GO" id="GO:0051083">
    <property type="term" value="P:'de novo' cotranslational protein folding"/>
    <property type="evidence" value="ECO:0007669"/>
    <property type="project" value="TreeGrafter"/>
</dbReference>
<proteinExistence type="inferred from homology"/>
<feature type="coiled-coil region" evidence="2">
    <location>
        <begin position="400"/>
        <end position="434"/>
    </location>
</feature>
<evidence type="ECO:0000256" key="1">
    <source>
        <dbReference type="ARBA" id="ARBA00006133"/>
    </source>
</evidence>
<feature type="compositionally biased region" description="Acidic residues" evidence="3">
    <location>
        <begin position="443"/>
        <end position="452"/>
    </location>
</feature>
<dbReference type="InterPro" id="IPR016024">
    <property type="entry name" value="ARM-type_fold"/>
</dbReference>
<organism evidence="5 6">
    <name type="scientific">Dimorphilus gyrociliatus</name>
    <dbReference type="NCBI Taxonomy" id="2664684"/>
    <lineage>
        <taxon>Eukaryota</taxon>
        <taxon>Metazoa</taxon>
        <taxon>Spiralia</taxon>
        <taxon>Lophotrochozoa</taxon>
        <taxon>Annelida</taxon>
        <taxon>Polychaeta</taxon>
        <taxon>Polychaeta incertae sedis</taxon>
        <taxon>Dinophilidae</taxon>
        <taxon>Dimorphilus</taxon>
    </lineage>
</organism>
<keyword evidence="6" id="KW-1185">Reference proteome</keyword>
<protein>
    <recommendedName>
        <fullName evidence="4">Telomere length regulation protein conserved domain-containing protein</fullName>
    </recommendedName>
</protein>
<dbReference type="SUPFAM" id="SSF48371">
    <property type="entry name" value="ARM repeat"/>
    <property type="match status" value="1"/>
</dbReference>
<dbReference type="InterPro" id="IPR051970">
    <property type="entry name" value="TEL2_Regulation"/>
</dbReference>
<dbReference type="GO" id="GO:0051879">
    <property type="term" value="F:Hsp90 protein binding"/>
    <property type="evidence" value="ECO:0007669"/>
    <property type="project" value="TreeGrafter"/>
</dbReference>
<sequence length="773" mass="87602">MADISPHIQPKSEIKHLKDFDPPKIAEELLKIKRESKERLHYSETLNSLLSLYDVDFVKKLQSAHCQSSYDSIFLDGPEIDAFIVLLNNSSTGTMFKRLKCASLLEKFTEQKKITNLLESIVNSPNDIQDCVINLIGSFTSRMANLQKRELSDLFVPSNLVPKVCSSILIVIKQGVESIKNSKDFQIRAVTRLLGKLCVIGYGDYVWKTILPTFVSKADDGIWNRINYKLLSTLQFSQQESFIVSLLKNVRNERLFSSFLVNSALENTSLKNLLTVKLLLHRSDLSLTSLNVLISHFTTSPARLTLFKDAVNNLLRIWSDASALRHSTIHQRFYITRALVICAINCPQQEYFDSKALLQGVEIHLAIEDNDLRTMGMCCGEILTSKLKVSTDKLEFEYSDNEYTLELKNLEEKLAKNEEDIAEIIKNLKVEEEVETEANINSEDLDSDDDLPAYDQSNDLPKRSNKVPHYLRDCLDGLIQTQDVELTNTCLEYAVKLIQKNKSTVDEMGDEMAKVLLHISPTTEEGEIHVFQALVALIVVSPAKVTKYMTSQVYEYNYTIEKRLLMLHALSAAAKSLAFPEPAKAIEDTSKSKKNTLQSNVTDCRALVANRLEAKTRRWGSKAKQCDVRENKLSSSVSLFFYPLLTGLDVRRSYLDLLGKDHIVLTRVIYTISSIVNVARNVVTSDKMCIDLLEVIWLLRWHEEPSVKQALLYGLCVIASALNPNNLLTIVNATDVMEWLKKVMNEDSDKECRERASTSFCLFAKSFKENAST</sequence>
<accession>A0A7I8W8C7</accession>
<reference evidence="5 6" key="1">
    <citation type="submission" date="2020-08" db="EMBL/GenBank/DDBJ databases">
        <authorList>
            <person name="Hejnol A."/>
        </authorList>
    </citation>
    <scope>NUCLEOTIDE SEQUENCE [LARGE SCALE GENOMIC DNA]</scope>
</reference>
<dbReference type="Gene3D" id="1.25.40.720">
    <property type="entry name" value="Telomere length regulation protein 2, C-terminal domain"/>
    <property type="match status" value="2"/>
</dbReference>
<evidence type="ECO:0000313" key="5">
    <source>
        <dbReference type="EMBL" id="CAD5124316.1"/>
    </source>
</evidence>
<dbReference type="EMBL" id="CAJFCJ010000020">
    <property type="protein sequence ID" value="CAD5124316.1"/>
    <property type="molecule type" value="Genomic_DNA"/>
</dbReference>
<feature type="region of interest" description="Disordered" evidence="3">
    <location>
        <begin position="436"/>
        <end position="464"/>
    </location>
</feature>
<dbReference type="OrthoDB" id="10258062at2759"/>
<keyword evidence="2" id="KW-0175">Coiled coil</keyword>